<proteinExistence type="predicted"/>
<feature type="domain" description="ABC transporter" evidence="3">
    <location>
        <begin position="32"/>
        <end position="255"/>
    </location>
</feature>
<dbReference type="SUPFAM" id="SSF52540">
    <property type="entry name" value="P-loop containing nucleoside triphosphate hydrolases"/>
    <property type="match status" value="1"/>
</dbReference>
<keyword evidence="2 4" id="KW-0067">ATP-binding</keyword>
<comment type="caution">
    <text evidence="4">The sequence shown here is derived from an EMBL/GenBank/DDBJ whole genome shotgun (WGS) entry which is preliminary data.</text>
</comment>
<dbReference type="PANTHER" id="PTHR24221:SF654">
    <property type="entry name" value="ATP-BINDING CASSETTE SUB-FAMILY B MEMBER 6"/>
    <property type="match status" value="1"/>
</dbReference>
<sequence>MAYTSSMRIEEVLELEHSQSPSNKPESDLKGIEFNNVSVNISNRKILSDISLKIPQNSNNLIVGPIGAGKTSLIHSLTGFYKINSGSILINGENIESGNFDGNISFTHNSQVLLKNSVFENIRLGDDSITQEDVANACEDALFTKDLSFEVHENGNNLSADFKQRLLIARALAHDCEIYIFDNSFSQIESNSRNIIKENIKKRLSDKILIFIDNAFGNYSDMDNIIVMENSSIVDEGNHDYLIKNCDVYKRLINYSGGK</sequence>
<evidence type="ECO:0000313" key="4">
    <source>
        <dbReference type="EMBL" id="MBE6504473.1"/>
    </source>
</evidence>
<dbReference type="PROSITE" id="PS50893">
    <property type="entry name" value="ABC_TRANSPORTER_2"/>
    <property type="match status" value="1"/>
</dbReference>
<evidence type="ECO:0000256" key="2">
    <source>
        <dbReference type="ARBA" id="ARBA00022840"/>
    </source>
</evidence>
<dbReference type="Pfam" id="PF00005">
    <property type="entry name" value="ABC_tran"/>
    <property type="match status" value="1"/>
</dbReference>
<dbReference type="GO" id="GO:0034040">
    <property type="term" value="F:ATPase-coupled lipid transmembrane transporter activity"/>
    <property type="evidence" value="ECO:0007669"/>
    <property type="project" value="TreeGrafter"/>
</dbReference>
<dbReference type="Proteomes" id="UP000762703">
    <property type="component" value="Unassembled WGS sequence"/>
</dbReference>
<dbReference type="PANTHER" id="PTHR24221">
    <property type="entry name" value="ATP-BINDING CASSETTE SUB-FAMILY B"/>
    <property type="match status" value="1"/>
</dbReference>
<dbReference type="InterPro" id="IPR003593">
    <property type="entry name" value="AAA+_ATPase"/>
</dbReference>
<gene>
    <name evidence="4" type="ORF">E7Z73_01835</name>
</gene>
<keyword evidence="1" id="KW-0547">Nucleotide-binding</keyword>
<reference evidence="4" key="1">
    <citation type="submission" date="2019-04" db="EMBL/GenBank/DDBJ databases">
        <title>Evolution of Biomass-Degrading Anaerobic Consortia Revealed by Metagenomics.</title>
        <authorList>
            <person name="Peng X."/>
        </authorList>
    </citation>
    <scope>NUCLEOTIDE SEQUENCE</scope>
    <source>
        <strain evidence="4">SIG12</strain>
    </source>
</reference>
<dbReference type="SMART" id="SM00382">
    <property type="entry name" value="AAA"/>
    <property type="match status" value="1"/>
</dbReference>
<name>A0A8T3VGL3_9EURY</name>
<dbReference type="EMBL" id="SUTE01000013">
    <property type="protein sequence ID" value="MBE6504473.1"/>
    <property type="molecule type" value="Genomic_DNA"/>
</dbReference>
<protein>
    <submittedName>
        <fullName evidence="4">ABC transporter ATP-binding protein</fullName>
    </submittedName>
</protein>
<dbReference type="GO" id="GO:0016887">
    <property type="term" value="F:ATP hydrolysis activity"/>
    <property type="evidence" value="ECO:0007669"/>
    <property type="project" value="InterPro"/>
</dbReference>
<dbReference type="AlphaFoldDB" id="A0A8T3VGL3"/>
<dbReference type="GO" id="GO:0005524">
    <property type="term" value="F:ATP binding"/>
    <property type="evidence" value="ECO:0007669"/>
    <property type="project" value="UniProtKB-KW"/>
</dbReference>
<accession>A0A8T3VGL3</accession>
<dbReference type="InterPro" id="IPR039421">
    <property type="entry name" value="Type_1_exporter"/>
</dbReference>
<dbReference type="InterPro" id="IPR003439">
    <property type="entry name" value="ABC_transporter-like_ATP-bd"/>
</dbReference>
<dbReference type="InterPro" id="IPR027417">
    <property type="entry name" value="P-loop_NTPase"/>
</dbReference>
<dbReference type="Gene3D" id="3.40.50.300">
    <property type="entry name" value="P-loop containing nucleotide triphosphate hydrolases"/>
    <property type="match status" value="1"/>
</dbReference>
<organism evidence="4 5">
    <name type="scientific">Methanobrevibacter millerae</name>
    <dbReference type="NCBI Taxonomy" id="230361"/>
    <lineage>
        <taxon>Archaea</taxon>
        <taxon>Methanobacteriati</taxon>
        <taxon>Methanobacteriota</taxon>
        <taxon>Methanomada group</taxon>
        <taxon>Methanobacteria</taxon>
        <taxon>Methanobacteriales</taxon>
        <taxon>Methanobacteriaceae</taxon>
        <taxon>Methanobrevibacter</taxon>
    </lineage>
</organism>
<evidence type="ECO:0000313" key="5">
    <source>
        <dbReference type="Proteomes" id="UP000762703"/>
    </source>
</evidence>
<evidence type="ECO:0000259" key="3">
    <source>
        <dbReference type="PROSITE" id="PS50893"/>
    </source>
</evidence>
<evidence type="ECO:0000256" key="1">
    <source>
        <dbReference type="ARBA" id="ARBA00022741"/>
    </source>
</evidence>